<keyword evidence="2" id="KW-1185">Reference proteome</keyword>
<comment type="caution">
    <text evidence="1">The sequence shown here is derived from an EMBL/GenBank/DDBJ whole genome shotgun (WGS) entry which is preliminary data.</text>
</comment>
<gene>
    <name evidence="1" type="ORF">EVAR_79229_1</name>
</gene>
<accession>A0A4C1ZBX4</accession>
<protein>
    <submittedName>
        <fullName evidence="1">Uncharacterized protein</fullName>
    </submittedName>
</protein>
<sequence>MTDGRHDRLLSQQADLWFQRHSPCRCVDAACAVVPGRPAPWGDKGDLITALFRELTIRCAETIGAPDTTVLSYVVGARAPAARRLSTTTRIGV</sequence>
<reference evidence="1 2" key="1">
    <citation type="journal article" date="2019" name="Commun. Biol.">
        <title>The bagworm genome reveals a unique fibroin gene that provides high tensile strength.</title>
        <authorList>
            <person name="Kono N."/>
            <person name="Nakamura H."/>
            <person name="Ohtoshi R."/>
            <person name="Tomita M."/>
            <person name="Numata K."/>
            <person name="Arakawa K."/>
        </authorList>
    </citation>
    <scope>NUCLEOTIDE SEQUENCE [LARGE SCALE GENOMIC DNA]</scope>
</reference>
<name>A0A4C1ZBX4_EUMVA</name>
<dbReference type="EMBL" id="BGZK01001659">
    <property type="protein sequence ID" value="GBP84117.1"/>
    <property type="molecule type" value="Genomic_DNA"/>
</dbReference>
<dbReference type="AlphaFoldDB" id="A0A4C1ZBX4"/>
<evidence type="ECO:0000313" key="1">
    <source>
        <dbReference type="EMBL" id="GBP84117.1"/>
    </source>
</evidence>
<organism evidence="1 2">
    <name type="scientific">Eumeta variegata</name>
    <name type="common">Bagworm moth</name>
    <name type="synonym">Eumeta japonica</name>
    <dbReference type="NCBI Taxonomy" id="151549"/>
    <lineage>
        <taxon>Eukaryota</taxon>
        <taxon>Metazoa</taxon>
        <taxon>Ecdysozoa</taxon>
        <taxon>Arthropoda</taxon>
        <taxon>Hexapoda</taxon>
        <taxon>Insecta</taxon>
        <taxon>Pterygota</taxon>
        <taxon>Neoptera</taxon>
        <taxon>Endopterygota</taxon>
        <taxon>Lepidoptera</taxon>
        <taxon>Glossata</taxon>
        <taxon>Ditrysia</taxon>
        <taxon>Tineoidea</taxon>
        <taxon>Psychidae</taxon>
        <taxon>Oiketicinae</taxon>
        <taxon>Eumeta</taxon>
    </lineage>
</organism>
<evidence type="ECO:0000313" key="2">
    <source>
        <dbReference type="Proteomes" id="UP000299102"/>
    </source>
</evidence>
<dbReference type="Proteomes" id="UP000299102">
    <property type="component" value="Unassembled WGS sequence"/>
</dbReference>
<proteinExistence type="predicted"/>